<dbReference type="GO" id="GO:0046872">
    <property type="term" value="F:metal ion binding"/>
    <property type="evidence" value="ECO:0007669"/>
    <property type="project" value="UniProtKB-KW"/>
</dbReference>
<evidence type="ECO:0000313" key="3">
    <source>
        <dbReference type="EMBL" id="SHN48844.1"/>
    </source>
</evidence>
<evidence type="ECO:0000259" key="2">
    <source>
        <dbReference type="Pfam" id="PF07883"/>
    </source>
</evidence>
<feature type="domain" description="Cupin type-2" evidence="2">
    <location>
        <begin position="33"/>
        <end position="100"/>
    </location>
</feature>
<dbReference type="InterPro" id="IPR014710">
    <property type="entry name" value="RmlC-like_jellyroll"/>
</dbReference>
<sequence>MSSYQAFELDELQADRSRSYAEFLRRPGISMGIYHLPVGGQDPQHPHSADEVYVVLAGRGTLEVEGERIDVQRGSVVSVDVGADHRFVDVTEDLSVLVVFAPPDTPEG</sequence>
<name>A0A1M7RRF7_9ACTN</name>
<dbReference type="InterPro" id="IPR011051">
    <property type="entry name" value="RmlC_Cupin_sf"/>
</dbReference>
<evidence type="ECO:0000313" key="4">
    <source>
        <dbReference type="Proteomes" id="UP000184428"/>
    </source>
</evidence>
<accession>A0A1M7RRF7</accession>
<evidence type="ECO:0000256" key="1">
    <source>
        <dbReference type="ARBA" id="ARBA00022723"/>
    </source>
</evidence>
<proteinExistence type="predicted"/>
<dbReference type="Pfam" id="PF07883">
    <property type="entry name" value="Cupin_2"/>
    <property type="match status" value="1"/>
</dbReference>
<dbReference type="PANTHER" id="PTHR35848">
    <property type="entry name" value="OXALATE-BINDING PROTEIN"/>
    <property type="match status" value="1"/>
</dbReference>
<dbReference type="SUPFAM" id="SSF51182">
    <property type="entry name" value="RmlC-like cupins"/>
    <property type="match status" value="1"/>
</dbReference>
<dbReference type="OrthoDB" id="5072724at2"/>
<gene>
    <name evidence="3" type="ORF">SAMN05660350_00014</name>
</gene>
<dbReference type="EMBL" id="FRDM01000001">
    <property type="protein sequence ID" value="SHN48844.1"/>
    <property type="molecule type" value="Genomic_DNA"/>
</dbReference>
<dbReference type="Proteomes" id="UP000184428">
    <property type="component" value="Unassembled WGS sequence"/>
</dbReference>
<protein>
    <submittedName>
        <fullName evidence="3">Cupin domain-containing protein</fullName>
    </submittedName>
</protein>
<dbReference type="InterPro" id="IPR051610">
    <property type="entry name" value="GPI/OXD"/>
</dbReference>
<reference evidence="3 4" key="1">
    <citation type="submission" date="2016-12" db="EMBL/GenBank/DDBJ databases">
        <authorList>
            <person name="Song W.-J."/>
            <person name="Kurnit D.M."/>
        </authorList>
    </citation>
    <scope>NUCLEOTIDE SEQUENCE [LARGE SCALE GENOMIC DNA]</scope>
    <source>
        <strain evidence="3 4">DSM 43162</strain>
    </source>
</reference>
<dbReference type="RefSeq" id="WP_072911398.1">
    <property type="nucleotide sequence ID" value="NZ_FRDM01000001.1"/>
</dbReference>
<keyword evidence="1" id="KW-0479">Metal-binding</keyword>
<dbReference type="AlphaFoldDB" id="A0A1M7RRF7"/>
<dbReference type="InterPro" id="IPR013096">
    <property type="entry name" value="Cupin_2"/>
</dbReference>
<dbReference type="Gene3D" id="2.60.120.10">
    <property type="entry name" value="Jelly Rolls"/>
    <property type="match status" value="1"/>
</dbReference>
<organism evidence="3 4">
    <name type="scientific">Geodermatophilus obscurus</name>
    <dbReference type="NCBI Taxonomy" id="1861"/>
    <lineage>
        <taxon>Bacteria</taxon>
        <taxon>Bacillati</taxon>
        <taxon>Actinomycetota</taxon>
        <taxon>Actinomycetes</taxon>
        <taxon>Geodermatophilales</taxon>
        <taxon>Geodermatophilaceae</taxon>
        <taxon>Geodermatophilus</taxon>
    </lineage>
</organism>